<keyword evidence="2" id="KW-0413">Isomerase</keyword>
<dbReference type="Pfam" id="PF12680">
    <property type="entry name" value="SnoaL_2"/>
    <property type="match status" value="1"/>
</dbReference>
<dbReference type="EMBL" id="JACHMP010000001">
    <property type="protein sequence ID" value="MBB5822632.1"/>
    <property type="molecule type" value="Genomic_DNA"/>
</dbReference>
<dbReference type="InterPro" id="IPR037401">
    <property type="entry name" value="SnoaL-like"/>
</dbReference>
<reference evidence="2 3" key="1">
    <citation type="submission" date="2020-08" db="EMBL/GenBank/DDBJ databases">
        <title>Sequencing the genomes of 1000 actinobacteria strains.</title>
        <authorList>
            <person name="Klenk H.-P."/>
        </authorList>
    </citation>
    <scope>NUCLEOTIDE SEQUENCE [LARGE SCALE GENOMIC DNA]</scope>
    <source>
        <strain evidence="2 3">DSM 46887</strain>
    </source>
</reference>
<evidence type="ECO:0000259" key="1">
    <source>
        <dbReference type="Pfam" id="PF12680"/>
    </source>
</evidence>
<feature type="domain" description="SnoaL-like" evidence="1">
    <location>
        <begin position="10"/>
        <end position="112"/>
    </location>
</feature>
<dbReference type="InterPro" id="IPR032710">
    <property type="entry name" value="NTF2-like_dom_sf"/>
</dbReference>
<evidence type="ECO:0000313" key="2">
    <source>
        <dbReference type="EMBL" id="MBB5822632.1"/>
    </source>
</evidence>
<dbReference type="Gene3D" id="3.10.450.50">
    <property type="match status" value="1"/>
</dbReference>
<protein>
    <submittedName>
        <fullName evidence="2">Ketosteroid isomerase-like protein</fullName>
    </submittedName>
</protein>
<evidence type="ECO:0000313" key="3">
    <source>
        <dbReference type="Proteomes" id="UP000540685"/>
    </source>
</evidence>
<dbReference type="Proteomes" id="UP000540685">
    <property type="component" value="Unassembled WGS sequence"/>
</dbReference>
<proteinExistence type="predicted"/>
<dbReference type="AlphaFoldDB" id="A0A7W9IL05"/>
<gene>
    <name evidence="2" type="ORF">F4562_005694</name>
</gene>
<keyword evidence="3" id="KW-1185">Reference proteome</keyword>
<name>A0A7W9IL05_9ACTN</name>
<dbReference type="GO" id="GO:0016853">
    <property type="term" value="F:isomerase activity"/>
    <property type="evidence" value="ECO:0007669"/>
    <property type="project" value="UniProtKB-KW"/>
</dbReference>
<accession>A0A7W9IL05</accession>
<dbReference type="RefSeq" id="WP_311733986.1">
    <property type="nucleotide sequence ID" value="NZ_JACHMP010000001.1"/>
</dbReference>
<organism evidence="2 3">
    <name type="scientific">Streptosporangium becharense</name>
    <dbReference type="NCBI Taxonomy" id="1816182"/>
    <lineage>
        <taxon>Bacteria</taxon>
        <taxon>Bacillati</taxon>
        <taxon>Actinomycetota</taxon>
        <taxon>Actinomycetes</taxon>
        <taxon>Streptosporangiales</taxon>
        <taxon>Streptosporangiaceae</taxon>
        <taxon>Streptosporangium</taxon>
    </lineage>
</organism>
<comment type="caution">
    <text evidence="2">The sequence shown here is derived from an EMBL/GenBank/DDBJ whole genome shotgun (WGS) entry which is preliminary data.</text>
</comment>
<dbReference type="SUPFAM" id="SSF54427">
    <property type="entry name" value="NTF2-like"/>
    <property type="match status" value="1"/>
</dbReference>
<sequence length="158" mass="18390">MKEQHNAEIIQAFYEAFARRDADAMERCYHPDVTFSDPVFQHLAGRATVMAMWRMLMGRSTDLQVDARDIAARRHDGTAHWTAHYTFSRTGRKVVNEIDSFFRFEDGLIVRHRDHFDLGRWSRMAVGRTAGRLFGWTPMFKAKIRGTAMQSLQEFMSA</sequence>